<evidence type="ECO:0000313" key="3">
    <source>
        <dbReference type="EMBL" id="KQL19086.1"/>
    </source>
</evidence>
<reference evidence="3 4" key="1">
    <citation type="submission" date="2015-09" db="EMBL/GenBank/DDBJ databases">
        <title>Genome sequencing project for genomic taxonomy and phylogenomics of Bacillus-like bacteria.</title>
        <authorList>
            <person name="Liu B."/>
            <person name="Wang J."/>
            <person name="Zhu Y."/>
            <person name="Liu G."/>
            <person name="Chen Q."/>
            <person name="Chen Z."/>
            <person name="Lan J."/>
            <person name="Che J."/>
            <person name="Ge C."/>
            <person name="Shi H."/>
            <person name="Pan Z."/>
            <person name="Liu X."/>
        </authorList>
    </citation>
    <scope>NUCLEOTIDE SEQUENCE [LARGE SCALE GENOMIC DNA]</scope>
    <source>
        <strain evidence="3 4">FJAT-18043</strain>
    </source>
</reference>
<dbReference type="RefSeq" id="WP_056684124.1">
    <property type="nucleotide sequence ID" value="NZ_LJIX01000006.1"/>
</dbReference>
<evidence type="ECO:0000256" key="1">
    <source>
        <dbReference type="ARBA" id="ARBA00023125"/>
    </source>
</evidence>
<dbReference type="GO" id="GO:0003700">
    <property type="term" value="F:DNA-binding transcription factor activity"/>
    <property type="evidence" value="ECO:0007669"/>
    <property type="project" value="TreeGrafter"/>
</dbReference>
<dbReference type="InterPro" id="IPR001387">
    <property type="entry name" value="Cro/C1-type_HTH"/>
</dbReference>
<protein>
    <recommendedName>
        <fullName evidence="2">HTH cro/C1-type domain-containing protein</fullName>
    </recommendedName>
</protein>
<dbReference type="PATRIC" id="fig|1637975.4.peg.2021"/>
<dbReference type="Pfam" id="PF01381">
    <property type="entry name" value="HTH_3"/>
    <property type="match status" value="1"/>
</dbReference>
<dbReference type="Proteomes" id="UP000050996">
    <property type="component" value="Unassembled WGS sequence"/>
</dbReference>
<feature type="domain" description="HTH cro/C1-type" evidence="2">
    <location>
        <begin position="12"/>
        <end position="66"/>
    </location>
</feature>
<accession>A0A0Q3QMY5</accession>
<dbReference type="PANTHER" id="PTHR46797:SF1">
    <property type="entry name" value="METHYLPHOSPHONATE SYNTHASE"/>
    <property type="match status" value="1"/>
</dbReference>
<comment type="caution">
    <text evidence="3">The sequence shown here is derived from an EMBL/GenBank/DDBJ whole genome shotgun (WGS) entry which is preliminary data.</text>
</comment>
<dbReference type="InterPro" id="IPR010982">
    <property type="entry name" value="Lambda_DNA-bd_dom_sf"/>
</dbReference>
<name>A0A0Q3QMY5_9BACI</name>
<dbReference type="PANTHER" id="PTHR46797">
    <property type="entry name" value="HTH-TYPE TRANSCRIPTIONAL REGULATOR"/>
    <property type="match status" value="1"/>
</dbReference>
<gene>
    <name evidence="3" type="ORF">AN957_11150</name>
</gene>
<keyword evidence="1" id="KW-0238">DNA-binding</keyword>
<dbReference type="STRING" id="1637975.AN957_11150"/>
<dbReference type="InterPro" id="IPR050807">
    <property type="entry name" value="TransReg_Diox_bact_type"/>
</dbReference>
<sequence length="103" mass="12081">MDWKMEKVGLRIKELRKEFNKTSNEVVEAIHISQPHYSQIENGRVPITLENLIKICDFYGITLSEFFDENSDENLKTLLSTAKKLNKEQIKALRKFLETIHNS</sequence>
<dbReference type="AlphaFoldDB" id="A0A0Q3QMY5"/>
<evidence type="ECO:0000259" key="2">
    <source>
        <dbReference type="PROSITE" id="PS50943"/>
    </source>
</evidence>
<organism evidence="3 4">
    <name type="scientific">Cytobacillus solani</name>
    <dbReference type="NCBI Taxonomy" id="1637975"/>
    <lineage>
        <taxon>Bacteria</taxon>
        <taxon>Bacillati</taxon>
        <taxon>Bacillota</taxon>
        <taxon>Bacilli</taxon>
        <taxon>Bacillales</taxon>
        <taxon>Bacillaceae</taxon>
        <taxon>Cytobacillus</taxon>
    </lineage>
</organism>
<dbReference type="SUPFAM" id="SSF47413">
    <property type="entry name" value="lambda repressor-like DNA-binding domains"/>
    <property type="match status" value="1"/>
</dbReference>
<dbReference type="PROSITE" id="PS50943">
    <property type="entry name" value="HTH_CROC1"/>
    <property type="match status" value="1"/>
</dbReference>
<dbReference type="GO" id="GO:0003677">
    <property type="term" value="F:DNA binding"/>
    <property type="evidence" value="ECO:0007669"/>
    <property type="project" value="UniProtKB-KW"/>
</dbReference>
<keyword evidence="4" id="KW-1185">Reference proteome</keyword>
<evidence type="ECO:0000313" key="4">
    <source>
        <dbReference type="Proteomes" id="UP000050996"/>
    </source>
</evidence>
<dbReference type="EMBL" id="LJIX01000006">
    <property type="protein sequence ID" value="KQL19086.1"/>
    <property type="molecule type" value="Genomic_DNA"/>
</dbReference>
<dbReference type="CDD" id="cd00093">
    <property type="entry name" value="HTH_XRE"/>
    <property type="match status" value="1"/>
</dbReference>
<dbReference type="SMART" id="SM00530">
    <property type="entry name" value="HTH_XRE"/>
    <property type="match status" value="1"/>
</dbReference>
<dbReference type="Gene3D" id="1.10.260.40">
    <property type="entry name" value="lambda repressor-like DNA-binding domains"/>
    <property type="match status" value="1"/>
</dbReference>
<proteinExistence type="predicted"/>
<dbReference type="GO" id="GO:0005829">
    <property type="term" value="C:cytosol"/>
    <property type="evidence" value="ECO:0007669"/>
    <property type="project" value="TreeGrafter"/>
</dbReference>